<dbReference type="PANTHER" id="PTHR42978:SF2">
    <property type="entry name" value="102 KBASES UNSTABLE REGION: FROM 1 TO 119443"/>
    <property type="match status" value="1"/>
</dbReference>
<evidence type="ECO:0000313" key="10">
    <source>
        <dbReference type="EMBL" id="GBE82784.1"/>
    </source>
</evidence>
<dbReference type="STRING" id="139825.A0A401GKW3"/>
<dbReference type="Pfam" id="PF00753">
    <property type="entry name" value="Lactamase_B"/>
    <property type="match status" value="1"/>
</dbReference>
<dbReference type="AlphaFoldDB" id="A0A401GKW3"/>
<reference evidence="10 11" key="1">
    <citation type="journal article" date="2018" name="Sci. Rep.">
        <title>Genome sequence of the cauliflower mushroom Sparassis crispa (Hanabiratake) and its association with beneficial usage.</title>
        <authorList>
            <person name="Kiyama R."/>
            <person name="Furutani Y."/>
            <person name="Kawaguchi K."/>
            <person name="Nakanishi T."/>
        </authorList>
    </citation>
    <scope>NUCLEOTIDE SEQUENCE [LARGE SCALE GENOMIC DNA]</scope>
</reference>
<dbReference type="SUPFAM" id="SSF50685">
    <property type="entry name" value="Barwin-like endoglucanases"/>
    <property type="match status" value="1"/>
</dbReference>
<evidence type="ECO:0000256" key="5">
    <source>
        <dbReference type="ARBA" id="ARBA00022525"/>
    </source>
</evidence>
<dbReference type="InterPro" id="IPR036866">
    <property type="entry name" value="RibonucZ/Hydroxyglut_hydro"/>
</dbReference>
<evidence type="ECO:0000256" key="6">
    <source>
        <dbReference type="ARBA" id="ARBA00022723"/>
    </source>
</evidence>
<gene>
    <name evidence="10" type="ORF">SCP_0411690</name>
</gene>
<evidence type="ECO:0000256" key="2">
    <source>
        <dbReference type="ARBA" id="ARBA00004613"/>
    </source>
</evidence>
<evidence type="ECO:0000259" key="9">
    <source>
        <dbReference type="Pfam" id="PF00753"/>
    </source>
</evidence>
<dbReference type="OrthoDB" id="10250730at2759"/>
<dbReference type="GO" id="GO:0005576">
    <property type="term" value="C:extracellular region"/>
    <property type="evidence" value="ECO:0007669"/>
    <property type="project" value="UniProtKB-SubCell"/>
</dbReference>
<comment type="similarity">
    <text evidence="3">Belongs to the metallo-beta-lactamase superfamily.</text>
</comment>
<dbReference type="InterPro" id="IPR001279">
    <property type="entry name" value="Metallo-B-lactamas"/>
</dbReference>
<evidence type="ECO:0000256" key="8">
    <source>
        <dbReference type="ARBA" id="ARBA00022833"/>
    </source>
</evidence>
<name>A0A401GKW3_9APHY</name>
<dbReference type="Gene3D" id="2.40.40.10">
    <property type="entry name" value="RlpA-like domain"/>
    <property type="match status" value="2"/>
</dbReference>
<dbReference type="GO" id="GO:0016787">
    <property type="term" value="F:hydrolase activity"/>
    <property type="evidence" value="ECO:0007669"/>
    <property type="project" value="UniProtKB-KW"/>
</dbReference>
<feature type="domain" description="Metallo-beta-lactamase" evidence="9">
    <location>
        <begin position="43"/>
        <end position="213"/>
    </location>
</feature>
<keyword evidence="8" id="KW-0862">Zinc</keyword>
<dbReference type="EMBL" id="BFAD01000004">
    <property type="protein sequence ID" value="GBE82784.1"/>
    <property type="molecule type" value="Genomic_DNA"/>
</dbReference>
<keyword evidence="5" id="KW-0964">Secreted</keyword>
<comment type="caution">
    <text evidence="10">The sequence shown here is derived from an EMBL/GenBank/DDBJ whole genome shotgun (WGS) entry which is preliminary data.</text>
</comment>
<proteinExistence type="inferred from homology"/>
<sequence length="632" mass="67605">MSLPPPSRNQAWCDVSALEAGHVEIPLPWILDTASAEDTSVLPALSFLFTHSVTGATLLFDLGVRRDWERLPPAIVHRIRTMPFHINVPQDVAESLRAGGADPAQIQTVCISHIHLDHYGDTTPFTGAKFIVGGASRSLFEPGYPADPNSVSASDLLPPDRTEFLEIDDAWKPIGPFPRALDFYGDGSLYLVDAPGHLPGHLNALVRTSPDGGWVYLAGDSAHDWRLIHGEAQIARTDRWGCAHVDVQQAKVHFGRIKELQENRREMKLGPLCKAQEIMDGGYAATKREIKPASASFIHVWYKNIICVNLEQSPALISVYSGPLPSTGMKVYSVAAVSLLSAPAVLSQTSVSVSYDTTYDDASDPVASLSCWNASGLHSGDLITIGQLPNFPFLGGSALAQGFDSPNCWTCWNLTYEGGTVTVLVVNYASGGFNISEEGMDTLTDGEAVAAGTVTATALQSFDDNYSDAPSQPRKTLLGGFVMLGAFFEELYVFSAIVAALSIVFTPAVLAQTVSVSYDTTYDNASELLSYVACSDGANGLETKGYTTFGSLPDFPYIGGAYTITGWNSAACGTCYELTYSTTTITVLAIDVATEGFNLSEEAMNALTNNQAVFLGRVNATAVQVDASQCGL</sequence>
<dbReference type="CDD" id="cd22778">
    <property type="entry name" value="DPBB_CEPL-like"/>
    <property type="match status" value="2"/>
</dbReference>
<dbReference type="GO" id="GO:0046872">
    <property type="term" value="F:metal ion binding"/>
    <property type="evidence" value="ECO:0007669"/>
    <property type="project" value="UniProtKB-KW"/>
</dbReference>
<dbReference type="InterPro" id="IPR051013">
    <property type="entry name" value="MBL_superfamily_lactonases"/>
</dbReference>
<evidence type="ECO:0000256" key="4">
    <source>
        <dbReference type="ARBA" id="ARBA00010421"/>
    </source>
</evidence>
<dbReference type="Proteomes" id="UP000287166">
    <property type="component" value="Unassembled WGS sequence"/>
</dbReference>
<keyword evidence="11" id="KW-1185">Reference proteome</keyword>
<dbReference type="RefSeq" id="XP_027613697.1">
    <property type="nucleotide sequence ID" value="XM_027757896.1"/>
</dbReference>
<evidence type="ECO:0000313" key="11">
    <source>
        <dbReference type="Proteomes" id="UP000287166"/>
    </source>
</evidence>
<dbReference type="Gene3D" id="3.60.15.10">
    <property type="entry name" value="Ribonuclease Z/Hydroxyacylglutathione hydrolase-like"/>
    <property type="match status" value="1"/>
</dbReference>
<comment type="similarity">
    <text evidence="4">Belongs to the cerato-platanin family.</text>
</comment>
<comment type="cofactor">
    <cofactor evidence="1">
        <name>Zn(2+)</name>
        <dbReference type="ChEBI" id="CHEBI:29105"/>
    </cofactor>
</comment>
<keyword evidence="7" id="KW-0378">Hydrolase</keyword>
<dbReference type="InterPro" id="IPR036908">
    <property type="entry name" value="RlpA-like_sf"/>
</dbReference>
<protein>
    <recommendedName>
        <fullName evidence="9">Metallo-beta-lactamase domain-containing protein</fullName>
    </recommendedName>
</protein>
<organism evidence="10 11">
    <name type="scientific">Sparassis crispa</name>
    <dbReference type="NCBI Taxonomy" id="139825"/>
    <lineage>
        <taxon>Eukaryota</taxon>
        <taxon>Fungi</taxon>
        <taxon>Dikarya</taxon>
        <taxon>Basidiomycota</taxon>
        <taxon>Agaricomycotina</taxon>
        <taxon>Agaricomycetes</taxon>
        <taxon>Polyporales</taxon>
        <taxon>Sparassidaceae</taxon>
        <taxon>Sparassis</taxon>
    </lineage>
</organism>
<dbReference type="GeneID" id="38779701"/>
<evidence type="ECO:0000256" key="7">
    <source>
        <dbReference type="ARBA" id="ARBA00022801"/>
    </source>
</evidence>
<dbReference type="PANTHER" id="PTHR42978">
    <property type="entry name" value="QUORUM-QUENCHING LACTONASE YTNP-RELATED-RELATED"/>
    <property type="match status" value="1"/>
</dbReference>
<dbReference type="SUPFAM" id="SSF56281">
    <property type="entry name" value="Metallo-hydrolase/oxidoreductase"/>
    <property type="match status" value="1"/>
</dbReference>
<comment type="subcellular location">
    <subcellularLocation>
        <location evidence="2">Secreted</location>
    </subcellularLocation>
</comment>
<keyword evidence="6" id="KW-0479">Metal-binding</keyword>
<evidence type="ECO:0000256" key="1">
    <source>
        <dbReference type="ARBA" id="ARBA00001947"/>
    </source>
</evidence>
<dbReference type="InterPro" id="IPR010829">
    <property type="entry name" value="Cerato-platanin"/>
</dbReference>
<dbReference type="Pfam" id="PF07249">
    <property type="entry name" value="Cerato-platanin"/>
    <property type="match status" value="2"/>
</dbReference>
<evidence type="ECO:0000256" key="3">
    <source>
        <dbReference type="ARBA" id="ARBA00007749"/>
    </source>
</evidence>
<dbReference type="CDD" id="cd07730">
    <property type="entry name" value="metallo-hydrolase-like_MBL-fold"/>
    <property type="match status" value="1"/>
</dbReference>
<accession>A0A401GKW3</accession>
<dbReference type="InParanoid" id="A0A401GKW3"/>